<dbReference type="PANTHER" id="PTHR43022:SF1">
    <property type="entry name" value="PROTEIN SMF"/>
    <property type="match status" value="1"/>
</dbReference>
<organism evidence="3 4">
    <name type="scientific">Candidatus Berkelbacteria bacterium CG03_land_8_20_14_0_80_40_36</name>
    <dbReference type="NCBI Taxonomy" id="1974509"/>
    <lineage>
        <taxon>Bacteria</taxon>
        <taxon>Candidatus Berkelbacteria</taxon>
    </lineage>
</organism>
<evidence type="ECO:0000313" key="4">
    <source>
        <dbReference type="Proteomes" id="UP000229966"/>
    </source>
</evidence>
<gene>
    <name evidence="3" type="primary">dprA</name>
    <name evidence="3" type="ORF">COS38_03205</name>
</gene>
<dbReference type="Proteomes" id="UP000229966">
    <property type="component" value="Unassembled WGS sequence"/>
</dbReference>
<comment type="similarity">
    <text evidence="1">Belongs to the DprA/Smf family.</text>
</comment>
<accession>A0A2M7CHL9</accession>
<dbReference type="InterPro" id="IPR003488">
    <property type="entry name" value="DprA"/>
</dbReference>
<dbReference type="InterPro" id="IPR057666">
    <property type="entry name" value="DrpA_SLOG"/>
</dbReference>
<dbReference type="SUPFAM" id="SSF102405">
    <property type="entry name" value="MCP/YpsA-like"/>
    <property type="match status" value="1"/>
</dbReference>
<dbReference type="GO" id="GO:0009294">
    <property type="term" value="P:DNA-mediated transformation"/>
    <property type="evidence" value="ECO:0007669"/>
    <property type="project" value="InterPro"/>
</dbReference>
<reference evidence="4" key="1">
    <citation type="submission" date="2017-09" db="EMBL/GenBank/DDBJ databases">
        <title>Depth-based differentiation of microbial function through sediment-hosted aquifers and enrichment of novel symbionts in the deep terrestrial subsurface.</title>
        <authorList>
            <person name="Probst A.J."/>
            <person name="Ladd B."/>
            <person name="Jarett J.K."/>
            <person name="Geller-Mcgrath D.E."/>
            <person name="Sieber C.M.K."/>
            <person name="Emerson J.B."/>
            <person name="Anantharaman K."/>
            <person name="Thomas B.C."/>
            <person name="Malmstrom R."/>
            <person name="Stieglmeier M."/>
            <person name="Klingl A."/>
            <person name="Woyke T."/>
            <person name="Ryan C.M."/>
            <person name="Banfield J.F."/>
        </authorList>
    </citation>
    <scope>NUCLEOTIDE SEQUENCE [LARGE SCALE GENOMIC DNA]</scope>
</reference>
<proteinExistence type="inferred from homology"/>
<evidence type="ECO:0000259" key="2">
    <source>
        <dbReference type="Pfam" id="PF02481"/>
    </source>
</evidence>
<sequence>MLKWQQYPVSKIVRSCSQFPAILKEIPDYPKKLYFKGKLDIKKSHTLAIIGSRRFTAYGKQVAENLIAGLAGYDIIIVSGLALGIDSIAHRVALQNKLTTWAVIGRGIDKVYPATHERLACEIVENSGAVITEEEAGTPAEPFRFPKRNRIIAGLSEAVLVIEAAERSGTLITANQALGYGRDVLAVPQNIFNLNGKGTNWLISQGAKLVQSPNDILQELGIEAQNPKLKDLT</sequence>
<protein>
    <submittedName>
        <fullName evidence="3">DNA-protecting protein DprA</fullName>
    </submittedName>
</protein>
<comment type="caution">
    <text evidence="3">The sequence shown here is derived from an EMBL/GenBank/DDBJ whole genome shotgun (WGS) entry which is preliminary data.</text>
</comment>
<dbReference type="EMBL" id="PEUM01000095">
    <property type="protein sequence ID" value="PIV25129.1"/>
    <property type="molecule type" value="Genomic_DNA"/>
</dbReference>
<dbReference type="AlphaFoldDB" id="A0A2M7CHL9"/>
<feature type="domain" description="Smf/DprA SLOG" evidence="2">
    <location>
        <begin position="15"/>
        <end position="220"/>
    </location>
</feature>
<evidence type="ECO:0000256" key="1">
    <source>
        <dbReference type="ARBA" id="ARBA00006525"/>
    </source>
</evidence>
<dbReference type="PANTHER" id="PTHR43022">
    <property type="entry name" value="PROTEIN SMF"/>
    <property type="match status" value="1"/>
</dbReference>
<feature type="non-terminal residue" evidence="3">
    <location>
        <position position="233"/>
    </location>
</feature>
<dbReference type="Gene3D" id="3.40.50.450">
    <property type="match status" value="1"/>
</dbReference>
<name>A0A2M7CHL9_9BACT</name>
<dbReference type="Pfam" id="PF02481">
    <property type="entry name" value="DNA_processg_A"/>
    <property type="match status" value="1"/>
</dbReference>
<dbReference type="NCBIfam" id="TIGR00732">
    <property type="entry name" value="dprA"/>
    <property type="match status" value="1"/>
</dbReference>
<evidence type="ECO:0000313" key="3">
    <source>
        <dbReference type="EMBL" id="PIV25129.1"/>
    </source>
</evidence>